<reference evidence="2" key="2">
    <citation type="submission" date="2021-08" db="EMBL/GenBank/DDBJ databases">
        <authorList>
            <person name="Tani A."/>
            <person name="Ola A."/>
            <person name="Ogura Y."/>
            <person name="Katsura K."/>
            <person name="Hayashi T."/>
        </authorList>
    </citation>
    <scope>NUCLEOTIDE SEQUENCE</scope>
    <source>
        <strain evidence="2">DSM 23674</strain>
    </source>
</reference>
<dbReference type="PROSITE" id="PS50943">
    <property type="entry name" value="HTH_CROC1"/>
    <property type="match status" value="1"/>
</dbReference>
<dbReference type="InterPro" id="IPR039060">
    <property type="entry name" value="Antitox_HigA"/>
</dbReference>
<dbReference type="EMBL" id="BPRA01000007">
    <property type="protein sequence ID" value="GJE55184.1"/>
    <property type="molecule type" value="Genomic_DNA"/>
</dbReference>
<dbReference type="PANTHER" id="PTHR40455">
    <property type="entry name" value="ANTITOXIN HIGA"/>
    <property type="match status" value="1"/>
</dbReference>
<dbReference type="PANTHER" id="PTHR40455:SF1">
    <property type="entry name" value="ANTITOXIN HIGA"/>
    <property type="match status" value="1"/>
</dbReference>
<evidence type="ECO:0000313" key="3">
    <source>
        <dbReference type="Proteomes" id="UP001055101"/>
    </source>
</evidence>
<proteinExistence type="predicted"/>
<dbReference type="CDD" id="cd00093">
    <property type="entry name" value="HTH_XRE"/>
    <property type="match status" value="1"/>
</dbReference>
<evidence type="ECO:0000259" key="1">
    <source>
        <dbReference type="PROSITE" id="PS50943"/>
    </source>
</evidence>
<accession>A0ABQ4TII1</accession>
<feature type="domain" description="HTH cro/C1-type" evidence="1">
    <location>
        <begin position="71"/>
        <end position="118"/>
    </location>
</feature>
<organism evidence="2 3">
    <name type="scientific">Methylobacterium thuringiense</name>
    <dbReference type="NCBI Taxonomy" id="1003091"/>
    <lineage>
        <taxon>Bacteria</taxon>
        <taxon>Pseudomonadati</taxon>
        <taxon>Pseudomonadota</taxon>
        <taxon>Alphaproteobacteria</taxon>
        <taxon>Hyphomicrobiales</taxon>
        <taxon>Methylobacteriaceae</taxon>
        <taxon>Methylobacterium</taxon>
    </lineage>
</organism>
<gene>
    <name evidence="2" type="ORF">EKPJFOCH_1672</name>
</gene>
<dbReference type="SUPFAM" id="SSF47413">
    <property type="entry name" value="lambda repressor-like DNA-binding domains"/>
    <property type="match status" value="1"/>
</dbReference>
<comment type="caution">
    <text evidence="2">The sequence shown here is derived from an EMBL/GenBank/DDBJ whole genome shotgun (WGS) entry which is preliminary data.</text>
</comment>
<sequence>MTMDIRPIRYDEDLTWAIEEIAPYFEAAPLPGSPEADRFDVLATLIEAYEATHHPVPDADPVAVLTFAIAEMGRSQSDLADLLGSRSRASEILSRRRALSLEQIRRISEAWHLPIAALARPYRVSRDAA</sequence>
<dbReference type="InterPro" id="IPR001387">
    <property type="entry name" value="Cro/C1-type_HTH"/>
</dbReference>
<name>A0ABQ4TII1_9HYPH</name>
<keyword evidence="3" id="KW-1185">Reference proteome</keyword>
<dbReference type="InterPro" id="IPR010982">
    <property type="entry name" value="Lambda_DNA-bd_dom_sf"/>
</dbReference>
<reference evidence="2" key="1">
    <citation type="journal article" date="2021" name="Front. Microbiol.">
        <title>Comprehensive Comparative Genomics and Phenotyping of Methylobacterium Species.</title>
        <authorList>
            <person name="Alessa O."/>
            <person name="Ogura Y."/>
            <person name="Fujitani Y."/>
            <person name="Takami H."/>
            <person name="Hayashi T."/>
            <person name="Sahin N."/>
            <person name="Tani A."/>
        </authorList>
    </citation>
    <scope>NUCLEOTIDE SEQUENCE</scope>
    <source>
        <strain evidence="2">DSM 23674</strain>
    </source>
</reference>
<dbReference type="Gene3D" id="1.10.260.40">
    <property type="entry name" value="lambda repressor-like DNA-binding domains"/>
    <property type="match status" value="1"/>
</dbReference>
<evidence type="ECO:0000313" key="2">
    <source>
        <dbReference type="EMBL" id="GJE55184.1"/>
    </source>
</evidence>
<dbReference type="Proteomes" id="UP001055101">
    <property type="component" value="Unassembled WGS sequence"/>
</dbReference>
<protein>
    <recommendedName>
        <fullName evidence="1">HTH cro/C1-type domain-containing protein</fullName>
    </recommendedName>
</protein>
<dbReference type="Pfam" id="PF01381">
    <property type="entry name" value="HTH_3"/>
    <property type="match status" value="1"/>
</dbReference>